<feature type="compositionally biased region" description="Basic and acidic residues" evidence="1">
    <location>
        <begin position="335"/>
        <end position="344"/>
    </location>
</feature>
<dbReference type="EMBL" id="BK014643">
    <property type="protein sequence ID" value="DAD65416.1"/>
    <property type="molecule type" value="Genomic_DNA"/>
</dbReference>
<proteinExistence type="predicted"/>
<sequence>MNSLTLPKDYLKDSNQVAGYLNYQRLNSPTRLVEEVQLVAPRYLKDLPDVSVTGILSYLKDVEDDTLKFILSEYEKLHMNPVYKVIEKLINNYPDLATKLYPLLTLSPKDAKDRVLIMFSQSLDTRIQAIISPLKSRIYDGVYTSILSRHGRISVHHKYYPTWKDEETSTTFVLVGQVLLSVRNGKVSVVYDWESSVRNADFLNLCRNFIKVTSLISKTETLKRTDEGYKIYESSFPLDNTYIKPSVQKLISLINSDIDYIKCSKYIYSVTLPDGTEVTVLKTGEDKQIAVDSKTGEQVEIEDTHANVISSEVEKIEEAELLNESPFSDDQENDEVSKEDKDAESTEEDIEKLSERISWIEDRLKTIEDSDNHVKDDEDIKDYYLKLKGELSILQSRLEDLKNKTPDREDIEDIVVKDSIYESYTDTMVESQVNLLLEKSLILEDEKPYFLTDYQRLKLGIISRDKFYEDYSIEDRIRDSVRDTPFVNIKNETSPNFIVLPVETFAHTVVDPEFRFVYSKDFGIGLHRKYAGVWYSVKEDIKAEELLSAPSYLYGNIAIEYSTSEMSKALQDFGVITPAPSTMSFIKNGYYLLTSDILESETLFGTKGTIIQHTANGFVDGSKESVDIPLHLLGSNNCIPISTTLLVGNKYRVTDSNGISKNLKLVKQGYSSTLDMEYTFVDEFNDFVQIPLEDLVTCQVVPL</sequence>
<evidence type="ECO:0000256" key="1">
    <source>
        <dbReference type="SAM" id="MobiDB-lite"/>
    </source>
</evidence>
<feature type="region of interest" description="Disordered" evidence="1">
    <location>
        <begin position="322"/>
        <end position="350"/>
    </location>
</feature>
<evidence type="ECO:0000313" key="2">
    <source>
        <dbReference type="EMBL" id="DAD65416.1"/>
    </source>
</evidence>
<organism evidence="2">
    <name type="scientific">Myoviridae sp. ctA4D8</name>
    <dbReference type="NCBI Taxonomy" id="2823535"/>
    <lineage>
        <taxon>Viruses</taxon>
        <taxon>Duplodnaviria</taxon>
        <taxon>Heunggongvirae</taxon>
        <taxon>Uroviricota</taxon>
        <taxon>Caudoviricetes</taxon>
    </lineage>
</organism>
<feature type="compositionally biased region" description="Acidic residues" evidence="1">
    <location>
        <begin position="322"/>
        <end position="334"/>
    </location>
</feature>
<protein>
    <submittedName>
        <fullName evidence="2">Uncharacterized protein</fullName>
    </submittedName>
</protein>
<name>A0A8S5L6K0_9CAUD</name>
<accession>A0A8S5L6K0</accession>
<reference evidence="2" key="1">
    <citation type="journal article" date="2021" name="Proc. Natl. Acad. Sci. U.S.A.">
        <title>A Catalog of Tens of Thousands of Viruses from Human Metagenomes Reveals Hidden Associations with Chronic Diseases.</title>
        <authorList>
            <person name="Tisza M.J."/>
            <person name="Buck C.B."/>
        </authorList>
    </citation>
    <scope>NUCLEOTIDE SEQUENCE</scope>
    <source>
        <strain evidence="2">CtA4D8</strain>
    </source>
</reference>